<accession>A0AAD3YDG8</accession>
<feature type="transmembrane region" description="Helical" evidence="6">
    <location>
        <begin position="225"/>
        <end position="247"/>
    </location>
</feature>
<feature type="transmembrane region" description="Helical" evidence="6">
    <location>
        <begin position="64"/>
        <end position="87"/>
    </location>
</feature>
<evidence type="ECO:0000256" key="4">
    <source>
        <dbReference type="ARBA" id="ARBA00023136"/>
    </source>
</evidence>
<feature type="region of interest" description="Disordered" evidence="5">
    <location>
        <begin position="1"/>
        <end position="32"/>
    </location>
</feature>
<feature type="transmembrane region" description="Helical" evidence="6">
    <location>
        <begin position="99"/>
        <end position="120"/>
    </location>
</feature>
<keyword evidence="2 6" id="KW-0812">Transmembrane</keyword>
<evidence type="ECO:0000313" key="7">
    <source>
        <dbReference type="EMBL" id="GMK57937.1"/>
    </source>
</evidence>
<organism evidence="7 8">
    <name type="scientific">Cutaneotrichosporon spelunceum</name>
    <dbReference type="NCBI Taxonomy" id="1672016"/>
    <lineage>
        <taxon>Eukaryota</taxon>
        <taxon>Fungi</taxon>
        <taxon>Dikarya</taxon>
        <taxon>Basidiomycota</taxon>
        <taxon>Agaricomycotina</taxon>
        <taxon>Tremellomycetes</taxon>
        <taxon>Trichosporonales</taxon>
        <taxon>Trichosporonaceae</taxon>
        <taxon>Cutaneotrichosporon</taxon>
    </lineage>
</organism>
<feature type="compositionally biased region" description="Polar residues" evidence="5">
    <location>
        <begin position="17"/>
        <end position="28"/>
    </location>
</feature>
<comment type="subcellular location">
    <subcellularLocation>
        <location evidence="1">Membrane</location>
        <topology evidence="1">Multi-pass membrane protein</topology>
    </subcellularLocation>
</comment>
<reference evidence="7" key="2">
    <citation type="submission" date="2023-06" db="EMBL/GenBank/DDBJ databases">
        <authorList>
            <person name="Kobayashi Y."/>
            <person name="Kayamori A."/>
            <person name="Aoki K."/>
            <person name="Shiwa Y."/>
            <person name="Fujita N."/>
            <person name="Sugita T."/>
            <person name="Iwasaki W."/>
            <person name="Tanaka N."/>
            <person name="Takashima M."/>
        </authorList>
    </citation>
    <scope>NUCLEOTIDE SEQUENCE</scope>
    <source>
        <strain evidence="7">HIS016</strain>
    </source>
</reference>
<evidence type="ECO:0000313" key="8">
    <source>
        <dbReference type="Proteomes" id="UP001222932"/>
    </source>
</evidence>
<feature type="transmembrane region" description="Helical" evidence="6">
    <location>
        <begin position="201"/>
        <end position="219"/>
    </location>
</feature>
<evidence type="ECO:0000256" key="3">
    <source>
        <dbReference type="ARBA" id="ARBA00022989"/>
    </source>
</evidence>
<dbReference type="GO" id="GO:0022857">
    <property type="term" value="F:transmembrane transporter activity"/>
    <property type="evidence" value="ECO:0007669"/>
    <property type="project" value="InterPro"/>
</dbReference>
<feature type="transmembrane region" description="Helical" evidence="6">
    <location>
        <begin position="132"/>
        <end position="157"/>
    </location>
</feature>
<evidence type="ECO:0000256" key="5">
    <source>
        <dbReference type="SAM" id="MobiDB-lite"/>
    </source>
</evidence>
<dbReference type="Proteomes" id="UP001222932">
    <property type="component" value="Unassembled WGS sequence"/>
</dbReference>
<name>A0AAD3YDG8_9TREE</name>
<proteinExistence type="predicted"/>
<gene>
    <name evidence="7" type="ORF">CspeluHIS016_0407710</name>
</gene>
<dbReference type="PANTHER" id="PTHR23502">
    <property type="entry name" value="MAJOR FACILITATOR SUPERFAMILY"/>
    <property type="match status" value="1"/>
</dbReference>
<feature type="transmembrane region" description="Helical" evidence="6">
    <location>
        <begin position="478"/>
        <end position="497"/>
    </location>
</feature>
<sequence length="517" mass="56667">MADIEKLAGPADELPSNAPTLDPSPTSSKHIEDDVPSDVVIVDWERNDPEHPFNWPRARKYRMVLLACFITALTALNSTGMAILTTWGTEWFNTSRVHFLVGLTLYNCASSIAPLLLAPLSEHFGRNDIYQISSIMLAPLKGVTDSSNMLLFLPQIFTKNLSGFLATRWIQGMVASVGISMVGGTIADVFEARDRGQVMNLFALIVFIGQSLGGVTMGWIGESLGYQWCWGCQTIWAAGSCVINAFFLRETRANTLLTRRARRLTKETGIKHVASSDLERKQQSLLRQLKVTAIRPLKFLVTEPIVSSLSLWIGLAWGSLFLSGPSTMLVFAQYGFSPGEKGSIGACIAVGGLIGYLTAFHQERLYRRAAAKSETGRAPPEARLYWAAVGGLLFPAGMMAFAWTGRPNIPWPVPAAMLCISYLGIYCMYLGVFNYIADAYETYSSSAQAAQGFVRNMNSGIFPLFTLQMYERLGYPQASSLVAALAFAFAVAPFLIIRYGARLRARSPVTSQLVGNL</sequence>
<comment type="caution">
    <text evidence="7">The sequence shown here is derived from an EMBL/GenBank/DDBJ whole genome shotgun (WGS) entry which is preliminary data.</text>
</comment>
<reference evidence="7" key="1">
    <citation type="journal article" date="2023" name="BMC Genomics">
        <title>Chromosome-level genome assemblies of Cutaneotrichosporon spp. (Trichosporonales, Basidiomycota) reveal imbalanced evolution between nucleotide sequences and chromosome synteny.</title>
        <authorList>
            <person name="Kobayashi Y."/>
            <person name="Kayamori A."/>
            <person name="Aoki K."/>
            <person name="Shiwa Y."/>
            <person name="Matsutani M."/>
            <person name="Fujita N."/>
            <person name="Sugita T."/>
            <person name="Iwasaki W."/>
            <person name="Tanaka N."/>
            <person name="Takashima M."/>
        </authorList>
    </citation>
    <scope>NUCLEOTIDE SEQUENCE</scope>
    <source>
        <strain evidence="7">HIS016</strain>
    </source>
</reference>
<feature type="transmembrane region" description="Helical" evidence="6">
    <location>
        <begin position="382"/>
        <end position="403"/>
    </location>
</feature>
<protein>
    <recommendedName>
        <fullName evidence="9">MFS general substrate transporter</fullName>
    </recommendedName>
</protein>
<dbReference type="SUPFAM" id="SSF103473">
    <property type="entry name" value="MFS general substrate transporter"/>
    <property type="match status" value="1"/>
</dbReference>
<feature type="transmembrane region" description="Helical" evidence="6">
    <location>
        <begin position="415"/>
        <end position="437"/>
    </location>
</feature>
<evidence type="ECO:0008006" key="9">
    <source>
        <dbReference type="Google" id="ProtNLM"/>
    </source>
</evidence>
<keyword evidence="3 6" id="KW-1133">Transmembrane helix</keyword>
<keyword evidence="4 6" id="KW-0472">Membrane</keyword>
<dbReference type="PANTHER" id="PTHR23502:SF134">
    <property type="entry name" value="MAJOR FACILITATOR SUPERFAMILY (MFS) PROFILE DOMAIN-CONTAINING PROTEIN-RELATED"/>
    <property type="match status" value="1"/>
</dbReference>
<feature type="transmembrane region" description="Helical" evidence="6">
    <location>
        <begin position="169"/>
        <end position="189"/>
    </location>
</feature>
<dbReference type="AlphaFoldDB" id="A0AAD3YDG8"/>
<evidence type="ECO:0000256" key="1">
    <source>
        <dbReference type="ARBA" id="ARBA00004141"/>
    </source>
</evidence>
<dbReference type="InterPro" id="IPR011701">
    <property type="entry name" value="MFS"/>
</dbReference>
<dbReference type="EMBL" id="BTCM01000004">
    <property type="protein sequence ID" value="GMK57937.1"/>
    <property type="molecule type" value="Genomic_DNA"/>
</dbReference>
<feature type="transmembrane region" description="Helical" evidence="6">
    <location>
        <begin position="297"/>
        <end position="322"/>
    </location>
</feature>
<keyword evidence="8" id="KW-1185">Reference proteome</keyword>
<feature type="transmembrane region" description="Helical" evidence="6">
    <location>
        <begin position="342"/>
        <end position="361"/>
    </location>
</feature>
<dbReference type="InterPro" id="IPR036259">
    <property type="entry name" value="MFS_trans_sf"/>
</dbReference>
<dbReference type="Pfam" id="PF07690">
    <property type="entry name" value="MFS_1"/>
    <property type="match status" value="1"/>
</dbReference>
<dbReference type="Gene3D" id="1.20.1250.20">
    <property type="entry name" value="MFS general substrate transporter like domains"/>
    <property type="match status" value="1"/>
</dbReference>
<dbReference type="GO" id="GO:0005886">
    <property type="term" value="C:plasma membrane"/>
    <property type="evidence" value="ECO:0007669"/>
    <property type="project" value="TreeGrafter"/>
</dbReference>
<evidence type="ECO:0000256" key="2">
    <source>
        <dbReference type="ARBA" id="ARBA00022692"/>
    </source>
</evidence>
<evidence type="ECO:0000256" key="6">
    <source>
        <dbReference type="SAM" id="Phobius"/>
    </source>
</evidence>